<protein>
    <submittedName>
        <fullName evidence="2">Uncharacterized protein</fullName>
    </submittedName>
</protein>
<reference evidence="2" key="1">
    <citation type="journal article" date="2022" name="J Glob Antimicrob Resist">
        <title>Comparative analysis of IMP-4- and OXA-58-containing plasmids of three carbapenemase-producing Acinetobacter ursingii strains in the Netherlands.</title>
        <authorList>
            <person name="Hendrickx A.P.A."/>
            <person name="Schade R.P."/>
            <person name="Landman F."/>
            <person name="Bosch T."/>
            <person name="Schouls L.M."/>
            <person name="van Dijk K."/>
        </authorList>
    </citation>
    <scope>NUCLEOTIDE SEQUENCE</scope>
    <source>
        <strain evidence="2">RIVM_C010559</strain>
    </source>
</reference>
<evidence type="ECO:0000256" key="1">
    <source>
        <dbReference type="SAM" id="Coils"/>
    </source>
</evidence>
<evidence type="ECO:0000313" key="2">
    <source>
        <dbReference type="EMBL" id="UYF70487.1"/>
    </source>
</evidence>
<sequence length="128" mass="14943">MHSKQELLEHENQMLRNKIKVLENKQAALMIERDFWVEQGRNLQNALQTWQKMYSGMFDQLGRGVVTDQHIKENLALASQQLRQPLTTVEAIRAFSASWHSTTQGNYTSVKNHTYRRGSISEKNNDRN</sequence>
<proteinExistence type="predicted"/>
<evidence type="ECO:0000313" key="3">
    <source>
        <dbReference type="Proteomes" id="UP001164064"/>
    </source>
</evidence>
<accession>A0AA46N763</accession>
<feature type="coiled-coil region" evidence="1">
    <location>
        <begin position="5"/>
        <end position="32"/>
    </location>
</feature>
<gene>
    <name evidence="2" type="ORF">LSO60_09280</name>
</gene>
<dbReference type="EMBL" id="CP089051">
    <property type="protein sequence ID" value="UYF70487.1"/>
    <property type="molecule type" value="Genomic_DNA"/>
</dbReference>
<name>A0AA46N763_9GAMM</name>
<dbReference type="Proteomes" id="UP001164064">
    <property type="component" value="Chromosome"/>
</dbReference>
<dbReference type="RefSeq" id="WP_262442579.1">
    <property type="nucleotide sequence ID" value="NZ_CP089051.1"/>
</dbReference>
<organism evidence="2 3">
    <name type="scientific">Acinetobacter ursingii</name>
    <dbReference type="NCBI Taxonomy" id="108980"/>
    <lineage>
        <taxon>Bacteria</taxon>
        <taxon>Pseudomonadati</taxon>
        <taxon>Pseudomonadota</taxon>
        <taxon>Gammaproteobacteria</taxon>
        <taxon>Moraxellales</taxon>
        <taxon>Moraxellaceae</taxon>
        <taxon>Acinetobacter</taxon>
    </lineage>
</organism>
<dbReference type="AlphaFoldDB" id="A0AA46N763"/>
<keyword evidence="1" id="KW-0175">Coiled coil</keyword>